<evidence type="ECO:0000256" key="8">
    <source>
        <dbReference type="ARBA" id="ARBA00022737"/>
    </source>
</evidence>
<keyword evidence="17" id="KW-0325">Glycoprotein</keyword>
<evidence type="ECO:0000259" key="19">
    <source>
        <dbReference type="SMART" id="SM00225"/>
    </source>
</evidence>
<keyword evidence="10" id="KW-0418">Kinase</keyword>
<keyword evidence="14" id="KW-0829">Tyrosine-protein kinase</keyword>
<dbReference type="EC" id="2.7.10.1" evidence="2"/>
<evidence type="ECO:0000256" key="18">
    <source>
        <dbReference type="SAM" id="MobiDB-lite"/>
    </source>
</evidence>
<dbReference type="PANTHER" id="PTHR45632">
    <property type="entry name" value="LD33804P"/>
    <property type="match status" value="1"/>
</dbReference>
<evidence type="ECO:0000256" key="1">
    <source>
        <dbReference type="ARBA" id="ARBA00004251"/>
    </source>
</evidence>
<dbReference type="GO" id="GO:0005524">
    <property type="term" value="F:ATP binding"/>
    <property type="evidence" value="ECO:0007669"/>
    <property type="project" value="UniProtKB-KW"/>
</dbReference>
<comment type="caution">
    <text evidence="21">The sequence shown here is derived from an EMBL/GenBank/DDBJ whole genome shotgun (WGS) entry which is preliminary data.</text>
</comment>
<dbReference type="GO" id="GO:0005886">
    <property type="term" value="C:plasma membrane"/>
    <property type="evidence" value="ECO:0007669"/>
    <property type="project" value="UniProtKB-SubCell"/>
</dbReference>
<dbReference type="Pfam" id="PF07707">
    <property type="entry name" value="BACK"/>
    <property type="match status" value="1"/>
</dbReference>
<keyword evidence="9" id="KW-0547">Nucleotide-binding</keyword>
<evidence type="ECO:0000256" key="3">
    <source>
        <dbReference type="ARBA" id="ARBA00022441"/>
    </source>
</evidence>
<evidence type="ECO:0000256" key="2">
    <source>
        <dbReference type="ARBA" id="ARBA00011902"/>
    </source>
</evidence>
<reference evidence="21 22" key="1">
    <citation type="journal article" date="2018" name="BMC Genomics">
        <title>The genome of Naegleria lovaniensis, the basis for a comparative approach to unravel pathogenicity factors of the human pathogenic amoeba N. fowleri.</title>
        <authorList>
            <person name="Liechti N."/>
            <person name="Schurch N."/>
            <person name="Bruggmann R."/>
            <person name="Wittwer M."/>
        </authorList>
    </citation>
    <scope>NUCLEOTIDE SEQUENCE [LARGE SCALE GENOMIC DNA]</scope>
    <source>
        <strain evidence="21 22">ATCC 30569</strain>
    </source>
</reference>
<evidence type="ECO:0000256" key="9">
    <source>
        <dbReference type="ARBA" id="ARBA00022741"/>
    </source>
</evidence>
<dbReference type="Pfam" id="PF12810">
    <property type="entry name" value="ALK_LTK_GRD"/>
    <property type="match status" value="1"/>
</dbReference>
<dbReference type="AlphaFoldDB" id="A0AA88KEY6"/>
<keyword evidence="6" id="KW-0812">Transmembrane</keyword>
<keyword evidence="7" id="KW-0732">Signal</keyword>
<evidence type="ECO:0000256" key="14">
    <source>
        <dbReference type="ARBA" id="ARBA00023137"/>
    </source>
</evidence>
<keyword evidence="13" id="KW-0472">Membrane</keyword>
<evidence type="ECO:0000256" key="15">
    <source>
        <dbReference type="ARBA" id="ARBA00023157"/>
    </source>
</evidence>
<evidence type="ECO:0000256" key="6">
    <source>
        <dbReference type="ARBA" id="ARBA00022692"/>
    </source>
</evidence>
<proteinExistence type="predicted"/>
<evidence type="ECO:0000256" key="7">
    <source>
        <dbReference type="ARBA" id="ARBA00022729"/>
    </source>
</evidence>
<keyword evidence="4" id="KW-1003">Cell membrane</keyword>
<evidence type="ECO:0000256" key="4">
    <source>
        <dbReference type="ARBA" id="ARBA00022475"/>
    </source>
</evidence>
<keyword evidence="22" id="KW-1185">Reference proteome</keyword>
<dbReference type="InterPro" id="IPR011333">
    <property type="entry name" value="SKP1/BTB/POZ_sf"/>
</dbReference>
<keyword evidence="3" id="KW-0880">Kelch repeat</keyword>
<dbReference type="InterPro" id="IPR000210">
    <property type="entry name" value="BTB/POZ_dom"/>
</dbReference>
<feature type="domain" description="BTB" evidence="19">
    <location>
        <begin position="65"/>
        <end position="162"/>
    </location>
</feature>
<keyword evidence="8" id="KW-0677">Repeat</keyword>
<dbReference type="SMART" id="SM00225">
    <property type="entry name" value="BTB"/>
    <property type="match status" value="1"/>
</dbReference>
<dbReference type="Pfam" id="PF00651">
    <property type="entry name" value="BTB"/>
    <property type="match status" value="1"/>
</dbReference>
<evidence type="ECO:0000256" key="13">
    <source>
        <dbReference type="ARBA" id="ARBA00023136"/>
    </source>
</evidence>
<dbReference type="InterPro" id="IPR055163">
    <property type="entry name" value="ALK/LTK-like_GRD"/>
</dbReference>
<organism evidence="21 22">
    <name type="scientific">Naegleria lovaniensis</name>
    <name type="common">Amoeba</name>
    <dbReference type="NCBI Taxonomy" id="51637"/>
    <lineage>
        <taxon>Eukaryota</taxon>
        <taxon>Discoba</taxon>
        <taxon>Heterolobosea</taxon>
        <taxon>Tetramitia</taxon>
        <taxon>Eutetramitia</taxon>
        <taxon>Vahlkampfiidae</taxon>
        <taxon>Naegleria</taxon>
    </lineage>
</organism>
<dbReference type="EMBL" id="PYSW02000038">
    <property type="protein sequence ID" value="KAG2377350.1"/>
    <property type="molecule type" value="Genomic_DNA"/>
</dbReference>
<dbReference type="GeneID" id="68101715"/>
<evidence type="ECO:0000313" key="21">
    <source>
        <dbReference type="EMBL" id="KAG2377350.1"/>
    </source>
</evidence>
<name>A0AA88KEY6_NAELO</name>
<evidence type="ECO:0000259" key="20">
    <source>
        <dbReference type="SMART" id="SM00875"/>
    </source>
</evidence>
<dbReference type="GO" id="GO:0004714">
    <property type="term" value="F:transmembrane receptor protein tyrosine kinase activity"/>
    <property type="evidence" value="ECO:0007669"/>
    <property type="project" value="UniProtKB-EC"/>
</dbReference>
<dbReference type="InterPro" id="IPR011705">
    <property type="entry name" value="BACK"/>
</dbReference>
<dbReference type="PANTHER" id="PTHR45632:SF3">
    <property type="entry name" value="KELCH-LIKE PROTEIN 32"/>
    <property type="match status" value="1"/>
</dbReference>
<comment type="subcellular location">
    <subcellularLocation>
        <location evidence="1">Cell membrane</location>
        <topology evidence="1">Single-pass type I membrane protein</topology>
    </subcellularLocation>
</comment>
<accession>A0AA88KEY6</accession>
<evidence type="ECO:0000313" key="22">
    <source>
        <dbReference type="Proteomes" id="UP000816034"/>
    </source>
</evidence>
<evidence type="ECO:0000256" key="17">
    <source>
        <dbReference type="ARBA" id="ARBA00023180"/>
    </source>
</evidence>
<evidence type="ECO:0000256" key="5">
    <source>
        <dbReference type="ARBA" id="ARBA00022679"/>
    </source>
</evidence>
<feature type="region of interest" description="Disordered" evidence="18">
    <location>
        <begin position="1"/>
        <end position="26"/>
    </location>
</feature>
<keyword evidence="16" id="KW-0675">Receptor</keyword>
<keyword evidence="11" id="KW-0067">ATP-binding</keyword>
<dbReference type="SMART" id="SM00875">
    <property type="entry name" value="BACK"/>
    <property type="match status" value="1"/>
</dbReference>
<keyword evidence="15" id="KW-1015">Disulfide bond</keyword>
<dbReference type="Gene3D" id="1.25.40.420">
    <property type="match status" value="1"/>
</dbReference>
<protein>
    <recommendedName>
        <fullName evidence="2">receptor protein-tyrosine kinase</fullName>
        <ecNumber evidence="2">2.7.10.1</ecNumber>
    </recommendedName>
</protein>
<evidence type="ECO:0000256" key="16">
    <source>
        <dbReference type="ARBA" id="ARBA00023170"/>
    </source>
</evidence>
<evidence type="ECO:0000256" key="10">
    <source>
        <dbReference type="ARBA" id="ARBA00022777"/>
    </source>
</evidence>
<keyword evidence="5" id="KW-0808">Transferase</keyword>
<evidence type="ECO:0000256" key="11">
    <source>
        <dbReference type="ARBA" id="ARBA00022840"/>
    </source>
</evidence>
<dbReference type="Proteomes" id="UP000816034">
    <property type="component" value="Unassembled WGS sequence"/>
</dbReference>
<sequence>MLSSLFSLGRNKKPKTSGSKDQSKKSSFISSFGSAADDHEEEVWMECTDKTMIKLSQLLGNKDLADAVLVVDSGKKYPVVRALIANWSSVLKDQLYGSDFTPGSEVKVETNEIAMDLFLSVVHRGDTANHSIDNFVDLYAFANRYGVKDLEELTLTTMKETDIDAEHCFLLLDKCEKYVNKFTEISGLKNTLLTKIAAEFDDFSEAKQFVLLSIDDIRLLVRGKQLICSEGSLLKAIIKWIEHSKETRMQYLDELLNEIRFPLVDDDILSTIDSHPLLVHKRQELFPIIYDAMKFKLNPEASHLVKDYRYQERECVLESYIPKGFDITFTTLGTKGRTGPTTIGTHYDHCKFLKDKVKLVGGKQEWAIPITGYYKIIAAGARGGKNTYSGSQREGYGARVSGIFHFRRGTVLTILVGQVGDDCQNGSSCGAGGGGGGTFVVVDGEPIIVAAGGSGANWYSWKVAGPGGRGCHPELYSSRKDTSAKGDRGGGGGGFYKDGLTGDQCVGGKSFLNGGEGGTYSNSCGANGGFGGGGGSLYEGGGGGGYCGGICVLQNDYSNRHEDDGALSFNDGVDQEEQADVNDSDGFVKINRVLYTHIKDKKALKNVVHTE</sequence>
<dbReference type="RefSeq" id="XP_044544612.1">
    <property type="nucleotide sequence ID" value="XM_044699429.1"/>
</dbReference>
<feature type="domain" description="BACK" evidence="20">
    <location>
        <begin position="154"/>
        <end position="273"/>
    </location>
</feature>
<keyword evidence="12" id="KW-1133">Transmembrane helix</keyword>
<gene>
    <name evidence="21" type="ORF">C9374_009261</name>
</gene>
<dbReference type="SUPFAM" id="SSF54695">
    <property type="entry name" value="POZ domain"/>
    <property type="match status" value="1"/>
</dbReference>
<dbReference type="Gene3D" id="3.30.710.10">
    <property type="entry name" value="Potassium Channel Kv1.1, Chain A"/>
    <property type="match status" value="1"/>
</dbReference>
<evidence type="ECO:0000256" key="12">
    <source>
        <dbReference type="ARBA" id="ARBA00022989"/>
    </source>
</evidence>